<keyword evidence="6" id="KW-1185">Reference proteome</keyword>
<dbReference type="Pfam" id="PF09375">
    <property type="entry name" value="Peptidase_M75"/>
    <property type="match status" value="1"/>
</dbReference>
<dbReference type="GO" id="GO:0030313">
    <property type="term" value="C:cell envelope"/>
    <property type="evidence" value="ECO:0007669"/>
    <property type="project" value="UniProtKB-SubCell"/>
</dbReference>
<dbReference type="Proteomes" id="UP000766595">
    <property type="component" value="Unassembled WGS sequence"/>
</dbReference>
<feature type="signal peptide" evidence="3">
    <location>
        <begin position="1"/>
        <end position="20"/>
    </location>
</feature>
<dbReference type="CDD" id="cd14659">
    <property type="entry name" value="Imelysin-like_IPPA"/>
    <property type="match status" value="1"/>
</dbReference>
<dbReference type="RefSeq" id="WP_261971092.1">
    <property type="nucleotide sequence ID" value="NZ_JAHHZF010000014.1"/>
</dbReference>
<evidence type="ECO:0000256" key="3">
    <source>
        <dbReference type="SAM" id="SignalP"/>
    </source>
</evidence>
<feature type="chain" id="PRO_5037048569" evidence="3">
    <location>
        <begin position="21"/>
        <end position="358"/>
    </location>
</feature>
<dbReference type="EMBL" id="JAHHZF010000014">
    <property type="protein sequence ID" value="MBT9292588.1"/>
    <property type="molecule type" value="Genomic_DNA"/>
</dbReference>
<proteinExistence type="predicted"/>
<dbReference type="InterPro" id="IPR018976">
    <property type="entry name" value="Imelysin-like"/>
</dbReference>
<protein>
    <submittedName>
        <fullName evidence="5">Imelysin family protein</fullName>
    </submittedName>
</protein>
<gene>
    <name evidence="5" type="ORF">KL771_24215</name>
</gene>
<feature type="domain" description="Imelysin-like" evidence="4">
    <location>
        <begin position="52"/>
        <end position="302"/>
    </location>
</feature>
<evidence type="ECO:0000256" key="2">
    <source>
        <dbReference type="ARBA" id="ARBA00022729"/>
    </source>
</evidence>
<organism evidence="5 6">
    <name type="scientific">Prosthecodimorpha staleyi</name>
    <dbReference type="NCBI Taxonomy" id="2840188"/>
    <lineage>
        <taxon>Bacteria</taxon>
        <taxon>Pseudomonadati</taxon>
        <taxon>Pseudomonadota</taxon>
        <taxon>Alphaproteobacteria</taxon>
        <taxon>Hyphomicrobiales</taxon>
        <taxon>Ancalomicrobiaceae</taxon>
        <taxon>Prosthecodimorpha</taxon>
    </lineage>
</organism>
<evidence type="ECO:0000313" key="5">
    <source>
        <dbReference type="EMBL" id="MBT9292588.1"/>
    </source>
</evidence>
<dbReference type="Gene3D" id="1.20.1420.20">
    <property type="entry name" value="M75 peptidase, HXXE motif"/>
    <property type="match status" value="1"/>
</dbReference>
<keyword evidence="2 3" id="KW-0732">Signal</keyword>
<evidence type="ECO:0000259" key="4">
    <source>
        <dbReference type="Pfam" id="PF09375"/>
    </source>
</evidence>
<name>A0A947D7M9_9HYPH</name>
<evidence type="ECO:0000256" key="1">
    <source>
        <dbReference type="ARBA" id="ARBA00004196"/>
    </source>
</evidence>
<accession>A0A947D7M9</accession>
<reference evidence="5 6" key="1">
    <citation type="submission" date="2021-06" db="EMBL/GenBank/DDBJ databases">
        <authorList>
            <person name="Grouzdev D.S."/>
            <person name="Koziaeva V."/>
        </authorList>
    </citation>
    <scope>NUCLEOTIDE SEQUENCE [LARGE SCALE GENOMIC DNA]</scope>
    <source>
        <strain evidence="5 6">22</strain>
    </source>
</reference>
<comment type="subcellular location">
    <subcellularLocation>
        <location evidence="1">Cell envelope</location>
    </subcellularLocation>
</comment>
<sequence>MRPVSRALFAIATLSAAVVAAAPSRAEPRGTPDFDAIFASVVEKFAKPRTAAFSEAADSGVKAWTAFCMSARKPSEIEGLKAAFARTADAWVAIEVLRSGPAAQANRYERLVHWPERRNAIGRGLAQLYAGTNPADLEPAAFAKTSVAVQGLNAMERVLFETDAVKALTAPGPAGQRRCAVGSAIATAIAATAGELRDGWGRDPKVIAAETGSGEPGREATTRILTDLLTEYRAIIEMKIDQPAGKSLEQVKPASAEMARSQRSTRTIVLALDALDALTRLLVDPDWAEADSVLATIASARSIAATEPGEIGPLAADPKTRSRVILLRAAVDSAYETAVEAVPAALGLTVGFTSLDGD</sequence>
<evidence type="ECO:0000313" key="6">
    <source>
        <dbReference type="Proteomes" id="UP000766595"/>
    </source>
</evidence>
<dbReference type="AlphaFoldDB" id="A0A947D7M9"/>
<dbReference type="InterPro" id="IPR038352">
    <property type="entry name" value="Imelysin_sf"/>
</dbReference>
<dbReference type="InterPro" id="IPR034984">
    <property type="entry name" value="Imelysin-like_IPPA"/>
</dbReference>
<comment type="caution">
    <text evidence="5">The sequence shown here is derived from an EMBL/GenBank/DDBJ whole genome shotgun (WGS) entry which is preliminary data.</text>
</comment>